<comment type="subcellular location">
    <subcellularLocation>
        <location evidence="1">Membrane</location>
    </subcellularLocation>
</comment>
<organism evidence="7 8">
    <name type="scientific">Cirrhinus mrigala</name>
    <name type="common">Mrigala</name>
    <dbReference type="NCBI Taxonomy" id="683832"/>
    <lineage>
        <taxon>Eukaryota</taxon>
        <taxon>Metazoa</taxon>
        <taxon>Chordata</taxon>
        <taxon>Craniata</taxon>
        <taxon>Vertebrata</taxon>
        <taxon>Euteleostomi</taxon>
        <taxon>Actinopterygii</taxon>
        <taxon>Neopterygii</taxon>
        <taxon>Teleostei</taxon>
        <taxon>Ostariophysi</taxon>
        <taxon>Cypriniformes</taxon>
        <taxon>Cyprinidae</taxon>
        <taxon>Labeoninae</taxon>
        <taxon>Labeonini</taxon>
        <taxon>Cirrhinus</taxon>
    </lineage>
</organism>
<evidence type="ECO:0000256" key="3">
    <source>
        <dbReference type="ARBA" id="ARBA00022989"/>
    </source>
</evidence>
<dbReference type="EMBL" id="JAMKFB020000013">
    <property type="protein sequence ID" value="KAL0178212.1"/>
    <property type="molecule type" value="Genomic_DNA"/>
</dbReference>
<evidence type="ECO:0000256" key="5">
    <source>
        <dbReference type="ARBA" id="ARBA00023319"/>
    </source>
</evidence>
<reference evidence="7 8" key="1">
    <citation type="submission" date="2024-05" db="EMBL/GenBank/DDBJ databases">
        <title>Genome sequencing and assembly of Indian major carp, Cirrhinus mrigala (Hamilton, 1822).</title>
        <authorList>
            <person name="Mohindra V."/>
            <person name="Chowdhury L.M."/>
            <person name="Lal K."/>
            <person name="Jena J.K."/>
        </authorList>
    </citation>
    <scope>NUCLEOTIDE SEQUENCE [LARGE SCALE GENOMIC DNA]</scope>
    <source>
        <strain evidence="7">CM1030</strain>
        <tissue evidence="7">Blood</tissue>
    </source>
</reference>
<sequence>IHVNSTTVVVQFETEGFPKPEVIWLDENGQRLIHHLELHDQTKDGLYLVRSRYEAQKPVVNVTFTQKNYLLNQSLERPVIFSY</sequence>
<dbReference type="Pfam" id="PF22705">
    <property type="entry name" value="C2-set_3"/>
    <property type="match status" value="1"/>
</dbReference>
<protein>
    <recommendedName>
        <fullName evidence="6">Butyrophilin subfamily 3 member A2-like Ig-C domain-containing protein</fullName>
    </recommendedName>
</protein>
<keyword evidence="5" id="KW-0393">Immunoglobulin domain</keyword>
<evidence type="ECO:0000313" key="7">
    <source>
        <dbReference type="EMBL" id="KAL0178212.1"/>
    </source>
</evidence>
<evidence type="ECO:0000313" key="8">
    <source>
        <dbReference type="Proteomes" id="UP001529510"/>
    </source>
</evidence>
<evidence type="ECO:0000256" key="1">
    <source>
        <dbReference type="ARBA" id="ARBA00004370"/>
    </source>
</evidence>
<dbReference type="InterPro" id="IPR053896">
    <property type="entry name" value="BTN3A2-like_Ig-C"/>
</dbReference>
<accession>A0ABD0PWS5</accession>
<comment type="caution">
    <text evidence="7">The sequence shown here is derived from an EMBL/GenBank/DDBJ whole genome shotgun (WGS) entry which is preliminary data.</text>
</comment>
<feature type="domain" description="Butyrophilin subfamily 3 member A2-like Ig-C" evidence="6">
    <location>
        <begin position="14"/>
        <end position="73"/>
    </location>
</feature>
<proteinExistence type="predicted"/>
<keyword evidence="4" id="KW-0472">Membrane</keyword>
<dbReference type="FunFam" id="2.60.40.10:FF:000088">
    <property type="entry name" value="Butyrophilin subfamily 1 member A1"/>
    <property type="match status" value="1"/>
</dbReference>
<keyword evidence="2" id="KW-0812">Transmembrane</keyword>
<name>A0ABD0PWS5_CIRMR</name>
<dbReference type="InterPro" id="IPR013783">
    <property type="entry name" value="Ig-like_fold"/>
</dbReference>
<dbReference type="Gene3D" id="2.60.40.10">
    <property type="entry name" value="Immunoglobulins"/>
    <property type="match status" value="1"/>
</dbReference>
<dbReference type="AlphaFoldDB" id="A0ABD0PWS5"/>
<keyword evidence="8" id="KW-1185">Reference proteome</keyword>
<gene>
    <name evidence="7" type="ORF">M9458_027106</name>
</gene>
<feature type="non-terminal residue" evidence="7">
    <location>
        <position position="1"/>
    </location>
</feature>
<dbReference type="Proteomes" id="UP001529510">
    <property type="component" value="Unassembled WGS sequence"/>
</dbReference>
<evidence type="ECO:0000256" key="4">
    <source>
        <dbReference type="ARBA" id="ARBA00023136"/>
    </source>
</evidence>
<keyword evidence="3" id="KW-1133">Transmembrane helix</keyword>
<evidence type="ECO:0000256" key="2">
    <source>
        <dbReference type="ARBA" id="ARBA00022692"/>
    </source>
</evidence>
<feature type="non-terminal residue" evidence="7">
    <location>
        <position position="83"/>
    </location>
</feature>
<dbReference type="GO" id="GO:0016020">
    <property type="term" value="C:membrane"/>
    <property type="evidence" value="ECO:0007669"/>
    <property type="project" value="UniProtKB-SubCell"/>
</dbReference>
<evidence type="ECO:0000259" key="6">
    <source>
        <dbReference type="Pfam" id="PF22705"/>
    </source>
</evidence>